<feature type="transmembrane region" description="Helical" evidence="1">
    <location>
        <begin position="6"/>
        <end position="24"/>
    </location>
</feature>
<evidence type="ECO:0000313" key="3">
    <source>
        <dbReference type="EMBL" id="QSX07716.1"/>
    </source>
</evidence>
<feature type="transmembrane region" description="Helical" evidence="1">
    <location>
        <begin position="36"/>
        <end position="52"/>
    </location>
</feature>
<evidence type="ECO:0000256" key="1">
    <source>
        <dbReference type="SAM" id="Phobius"/>
    </source>
</evidence>
<dbReference type="GO" id="GO:0042802">
    <property type="term" value="F:identical protein binding"/>
    <property type="evidence" value="ECO:0007669"/>
    <property type="project" value="TreeGrafter"/>
</dbReference>
<feature type="transmembrane region" description="Helical" evidence="1">
    <location>
        <begin position="154"/>
        <end position="175"/>
    </location>
</feature>
<keyword evidence="1" id="KW-0812">Transmembrane</keyword>
<reference evidence="3" key="1">
    <citation type="submission" date="2021-03" db="EMBL/GenBank/DDBJ databases">
        <title>Alkalibacter marinus sp. nov., isolated from tidal flat sediment.</title>
        <authorList>
            <person name="Namirimu T."/>
            <person name="Yang J.-A."/>
            <person name="Yang S.-H."/>
            <person name="Kim Y.-J."/>
            <person name="Kwon K.K."/>
        </authorList>
    </citation>
    <scope>NUCLEOTIDE SEQUENCE</scope>
    <source>
        <strain evidence="3">ES005</strain>
    </source>
</reference>
<dbReference type="Proteomes" id="UP000663499">
    <property type="component" value="Chromosome"/>
</dbReference>
<keyword evidence="1" id="KW-1133">Transmembrane helix</keyword>
<dbReference type="Pfam" id="PF14501">
    <property type="entry name" value="HATPase_c_5"/>
    <property type="match status" value="1"/>
</dbReference>
<evidence type="ECO:0000259" key="2">
    <source>
        <dbReference type="Pfam" id="PF14501"/>
    </source>
</evidence>
<name>A0A974XDM0_9FIRM</name>
<keyword evidence="1" id="KW-0472">Membrane</keyword>
<dbReference type="PANTHER" id="PTHR40448:SF1">
    <property type="entry name" value="TWO-COMPONENT SENSOR HISTIDINE KINASE"/>
    <property type="match status" value="1"/>
</dbReference>
<protein>
    <submittedName>
        <fullName evidence="3">GHKL domain-containing protein</fullName>
    </submittedName>
</protein>
<feature type="transmembrane region" description="Helical" evidence="1">
    <location>
        <begin position="124"/>
        <end position="142"/>
    </location>
</feature>
<dbReference type="KEGG" id="alka:J0B03_07720"/>
<gene>
    <name evidence="3" type="ORF">J0B03_07720</name>
</gene>
<sequence length="427" mass="48781">MTFVETFLLSIFDTVMILIISHRIRRDVFTTFLQKVFFVVLTTGFIAFFSTYVSNNHISHLLSVIFTITSINMYLRFGGEKSIVRNTLLFFTTSIMLIAIQMLTIVIVHLVFGNIEYTFTNGLLAQSTSIIIVVLLAKFAPLQKIDAFIVGTNTLFRFVITTTFVLYYGITILWFSDIQLVTATPLGAIVLIMLAVVVNTIILREGFVNEMYKNKLEVLETYTPIVEDMITELRSRQHDYHNHIQTLISMNSGETFASEQADKYIDDITNNELLNILRKMDDPIVGAFLHSKAREASKYGMDMILDIKRRIPDSIFETYELIEMYGILIDNAFDAAKCVDAFPKSVFVTVDQKDNHILFEVRNHYGYVSIKDINGFFQKGNTTKTVPGHGFGLYKLKRMLEKKSSSILLSYDTEREQIVAQLRLAVA</sequence>
<feature type="transmembrane region" description="Helical" evidence="1">
    <location>
        <begin position="87"/>
        <end position="112"/>
    </location>
</feature>
<feature type="transmembrane region" description="Helical" evidence="1">
    <location>
        <begin position="181"/>
        <end position="203"/>
    </location>
</feature>
<keyword evidence="4" id="KW-1185">Reference proteome</keyword>
<evidence type="ECO:0000313" key="4">
    <source>
        <dbReference type="Proteomes" id="UP000663499"/>
    </source>
</evidence>
<feature type="domain" description="Sensor histidine kinase NatK-like C-terminal" evidence="2">
    <location>
        <begin position="318"/>
        <end position="417"/>
    </location>
</feature>
<dbReference type="RefSeq" id="WP_207299058.1">
    <property type="nucleotide sequence ID" value="NZ_CP071444.1"/>
</dbReference>
<dbReference type="InterPro" id="IPR036890">
    <property type="entry name" value="HATPase_C_sf"/>
</dbReference>
<accession>A0A974XDM0</accession>
<organism evidence="3 4">
    <name type="scientific">Alkalibacter rhizosphaerae</name>
    <dbReference type="NCBI Taxonomy" id="2815577"/>
    <lineage>
        <taxon>Bacteria</taxon>
        <taxon>Bacillati</taxon>
        <taxon>Bacillota</taxon>
        <taxon>Clostridia</taxon>
        <taxon>Eubacteriales</taxon>
        <taxon>Eubacteriaceae</taxon>
        <taxon>Alkalibacter</taxon>
    </lineage>
</organism>
<feature type="transmembrane region" description="Helical" evidence="1">
    <location>
        <begin position="58"/>
        <end position="75"/>
    </location>
</feature>
<dbReference type="InterPro" id="IPR032834">
    <property type="entry name" value="NatK-like_C"/>
</dbReference>
<dbReference type="Gene3D" id="3.30.565.10">
    <property type="entry name" value="Histidine kinase-like ATPase, C-terminal domain"/>
    <property type="match status" value="1"/>
</dbReference>
<dbReference type="PANTHER" id="PTHR40448">
    <property type="entry name" value="TWO-COMPONENT SENSOR HISTIDINE KINASE"/>
    <property type="match status" value="1"/>
</dbReference>
<dbReference type="EMBL" id="CP071444">
    <property type="protein sequence ID" value="QSX07716.1"/>
    <property type="molecule type" value="Genomic_DNA"/>
</dbReference>
<dbReference type="AlphaFoldDB" id="A0A974XDM0"/>
<proteinExistence type="predicted"/>
<dbReference type="SUPFAM" id="SSF55874">
    <property type="entry name" value="ATPase domain of HSP90 chaperone/DNA topoisomerase II/histidine kinase"/>
    <property type="match status" value="1"/>
</dbReference>